<reference evidence="1 4" key="2">
    <citation type="submission" date="2017-09" db="EMBL/GenBank/DDBJ databases">
        <title>Extensive intraspecific genome diversity in a model arbuscular mycorrhizal fungus.</title>
        <authorList>
            <person name="Chen E.C."/>
            <person name="Morin E."/>
            <person name="Beaudet D."/>
            <person name="Noel J."/>
            <person name="Ndikumana S."/>
            <person name="Charron P."/>
            <person name="St-Onge C."/>
            <person name="Giorgi J."/>
            <person name="Grigoriev I.V."/>
            <person name="Roux C."/>
            <person name="Martin F.M."/>
            <person name="Corradi N."/>
        </authorList>
    </citation>
    <scope>NUCLEOTIDE SEQUENCE [LARGE SCALE GENOMIC DNA]</scope>
    <source>
        <strain evidence="1 4">A5</strain>
    </source>
</reference>
<dbReference type="InterPro" id="IPR021109">
    <property type="entry name" value="Peptidase_aspartic_dom_sf"/>
</dbReference>
<dbReference type="Proteomes" id="UP000232722">
    <property type="component" value="Unassembled WGS sequence"/>
</dbReference>
<dbReference type="CDD" id="cd00303">
    <property type="entry name" value="retropepsin_like"/>
    <property type="match status" value="1"/>
</dbReference>
<protein>
    <recommendedName>
        <fullName evidence="5">Peptidase A2 domain-containing protein</fullName>
    </recommendedName>
</protein>
<dbReference type="Pfam" id="PF13650">
    <property type="entry name" value="Asp_protease_2"/>
    <property type="match status" value="1"/>
</dbReference>
<accession>A0A2I1F963</accession>
<evidence type="ECO:0000313" key="1">
    <source>
        <dbReference type="EMBL" id="PKC05745.1"/>
    </source>
</evidence>
<sequence length="143" mass="16315">MKTQFTINNKEIEVIIDLGAAISVITEKLRKELDIPIKGKSNITCTLANGGKIASLGKVNTKIKIYKELIIPVTLDVIDLRQKEIIIGNDLLDKWNANINYKERILELENDEEIIDISVWYIKQVEESEKSNYGSESEESDYE</sequence>
<proteinExistence type="predicted"/>
<name>A0A2I1F963_9GLOM</name>
<evidence type="ECO:0008006" key="5">
    <source>
        <dbReference type="Google" id="ProtNLM"/>
    </source>
</evidence>
<dbReference type="VEuPathDB" id="FungiDB:FUN_001866"/>
<dbReference type="Proteomes" id="UP000232688">
    <property type="component" value="Unassembled WGS sequence"/>
</dbReference>
<dbReference type="Gene3D" id="2.40.70.10">
    <property type="entry name" value="Acid Proteases"/>
    <property type="match status" value="1"/>
</dbReference>
<reference evidence="2 3" key="3">
    <citation type="submission" date="2017-10" db="EMBL/GenBank/DDBJ databases">
        <title>Extensive intraspecific genome diversity in a model arbuscular mycorrhizal fungus.</title>
        <authorList>
            <person name="Chen E.C.H."/>
            <person name="Morin E."/>
            <person name="Baudet D."/>
            <person name="Noel J."/>
            <person name="Ndikumana S."/>
            <person name="Charron P."/>
            <person name="St-Onge C."/>
            <person name="Giorgi J."/>
            <person name="Grigoriev I.V."/>
            <person name="Roux C."/>
            <person name="Martin F.M."/>
            <person name="Corradi N."/>
        </authorList>
    </citation>
    <scope>NUCLEOTIDE SEQUENCE [LARGE SCALE GENOMIC DNA]</scope>
    <source>
        <strain evidence="2 3">A1</strain>
    </source>
</reference>
<gene>
    <name evidence="2" type="ORF">RhiirA1_478297</name>
    <name evidence="1" type="ORF">RhiirA5_420511</name>
</gene>
<reference evidence="2 3" key="4">
    <citation type="submission" date="2017-10" db="EMBL/GenBank/DDBJ databases">
        <title>Genome analyses suggest a sexual origin of heterokaryosis in a supposedly ancient asexual fungus.</title>
        <authorList>
            <person name="Corradi N."/>
            <person name="Sedzielewska K."/>
            <person name="Noel J."/>
            <person name="Charron P."/>
            <person name="Farinelli L."/>
            <person name="Marton T."/>
            <person name="Kruger M."/>
            <person name="Pelin A."/>
            <person name="Brachmann A."/>
            <person name="Corradi N."/>
        </authorList>
    </citation>
    <scope>NUCLEOTIDE SEQUENCE [LARGE SCALE GENOMIC DNA]</scope>
    <source>
        <strain evidence="2 3">A1</strain>
    </source>
</reference>
<evidence type="ECO:0000313" key="4">
    <source>
        <dbReference type="Proteomes" id="UP000232722"/>
    </source>
</evidence>
<comment type="caution">
    <text evidence="2">The sequence shown here is derived from an EMBL/GenBank/DDBJ whole genome shotgun (WGS) entry which is preliminary data.</text>
</comment>
<dbReference type="EMBL" id="LLXH01003703">
    <property type="protein sequence ID" value="PKC53923.1"/>
    <property type="molecule type" value="Genomic_DNA"/>
</dbReference>
<reference evidence="1 4" key="1">
    <citation type="submission" date="2016-04" db="EMBL/GenBank/DDBJ databases">
        <title>Genome analyses suggest a sexual origin of heterokaryosis in a supposedly ancient asexual fungus.</title>
        <authorList>
            <person name="Ropars J."/>
            <person name="Sedzielewska K."/>
            <person name="Noel J."/>
            <person name="Charron P."/>
            <person name="Farinelli L."/>
            <person name="Marton T."/>
            <person name="Kruger M."/>
            <person name="Pelin A."/>
            <person name="Brachmann A."/>
            <person name="Corradi N."/>
        </authorList>
    </citation>
    <scope>NUCLEOTIDE SEQUENCE [LARGE SCALE GENOMIC DNA]</scope>
    <source>
        <strain evidence="1 4">A5</strain>
    </source>
</reference>
<dbReference type="VEuPathDB" id="FungiDB:RhiirA1_478297"/>
<dbReference type="OrthoDB" id="2382209at2759"/>
<evidence type="ECO:0000313" key="3">
    <source>
        <dbReference type="Proteomes" id="UP000232688"/>
    </source>
</evidence>
<dbReference type="EMBL" id="LLXJ01000841">
    <property type="protein sequence ID" value="PKC05745.1"/>
    <property type="molecule type" value="Genomic_DNA"/>
</dbReference>
<dbReference type="AlphaFoldDB" id="A0A2I1F963"/>
<dbReference type="VEuPathDB" id="FungiDB:RhiirFUN_006335"/>
<dbReference type="SUPFAM" id="SSF50630">
    <property type="entry name" value="Acid proteases"/>
    <property type="match status" value="1"/>
</dbReference>
<evidence type="ECO:0000313" key="2">
    <source>
        <dbReference type="EMBL" id="PKC53923.1"/>
    </source>
</evidence>
<organism evidence="2 3">
    <name type="scientific">Rhizophagus irregularis</name>
    <dbReference type="NCBI Taxonomy" id="588596"/>
    <lineage>
        <taxon>Eukaryota</taxon>
        <taxon>Fungi</taxon>
        <taxon>Fungi incertae sedis</taxon>
        <taxon>Mucoromycota</taxon>
        <taxon>Glomeromycotina</taxon>
        <taxon>Glomeromycetes</taxon>
        <taxon>Glomerales</taxon>
        <taxon>Glomeraceae</taxon>
        <taxon>Rhizophagus</taxon>
    </lineage>
</organism>